<dbReference type="Pfam" id="PF07714">
    <property type="entry name" value="PK_Tyr_Ser-Thr"/>
    <property type="match status" value="1"/>
</dbReference>
<dbReference type="GO" id="GO:0004674">
    <property type="term" value="F:protein serine/threonine kinase activity"/>
    <property type="evidence" value="ECO:0007669"/>
    <property type="project" value="TreeGrafter"/>
</dbReference>
<dbReference type="InterPro" id="IPR001245">
    <property type="entry name" value="Ser-Thr/Tyr_kinase_cat_dom"/>
</dbReference>
<dbReference type="InterPro" id="IPR000719">
    <property type="entry name" value="Prot_kinase_dom"/>
</dbReference>
<dbReference type="HOGENOM" id="CLU_000288_7_34_1"/>
<dbReference type="AlphaFoldDB" id="A0A015J4U8"/>
<dbReference type="InterPro" id="IPR051681">
    <property type="entry name" value="Ser/Thr_Kinases-Pseudokinases"/>
</dbReference>
<dbReference type="SUPFAM" id="SSF56112">
    <property type="entry name" value="Protein kinase-like (PK-like)"/>
    <property type="match status" value="1"/>
</dbReference>
<keyword evidence="2" id="KW-0067">ATP-binding</keyword>
<dbReference type="EMBL" id="JEMT01025068">
    <property type="protein sequence ID" value="EXX61735.1"/>
    <property type="molecule type" value="Genomic_DNA"/>
</dbReference>
<proteinExistence type="predicted"/>
<evidence type="ECO:0000256" key="2">
    <source>
        <dbReference type="ARBA" id="ARBA00022840"/>
    </source>
</evidence>
<dbReference type="PANTHER" id="PTHR44329">
    <property type="entry name" value="SERINE/THREONINE-PROTEIN KINASE TNNI3K-RELATED"/>
    <property type="match status" value="1"/>
</dbReference>
<sequence length="407" mass="47527">MDKFILEKGLKWIPYNKFKNVEYLNKGGFGTIYKAIWLKNDKEVILKCHNNLNENLNEFLNEWECHESCLDSSEIIYFYGFTKNPDTLKYMAVMYYANKGNLRENLTRIVESAWDQKLYMLYGIISGLNVIHKQNLIHCDFHDGNILNHNYYEKDEKNRAYKIYVSDLGLCQPVKSFLKEYKIFGVVPFMAPEVLRGKSYTSASDIYSFSMIMWEFTSGIPPFNNRAHDIQLSLSICKGERPEIIENTPQCYVDLMKKCWDEDPLKRPSSEEVLEIIKKWIYLPYGKEIKDIDEVLKRNAMEFINAPIEHNNLVTESHPQACYTSRLLNFTSKKLNEILESEMLVSEDLNDYMIKDLKLLDENTSKKLNGIPESEDSQASIKVNEMLVSEDLSECMVNLKSLDIKTD</sequence>
<comment type="caution">
    <text evidence="4">The sequence shown here is derived from an EMBL/GenBank/DDBJ whole genome shotgun (WGS) entry which is preliminary data.</text>
</comment>
<evidence type="ECO:0000256" key="1">
    <source>
        <dbReference type="ARBA" id="ARBA00022741"/>
    </source>
</evidence>
<keyword evidence="1" id="KW-0547">Nucleotide-binding</keyword>
<feature type="domain" description="Protein kinase" evidence="3">
    <location>
        <begin position="18"/>
        <end position="281"/>
    </location>
</feature>
<dbReference type="InterPro" id="IPR011009">
    <property type="entry name" value="Kinase-like_dom_sf"/>
</dbReference>
<evidence type="ECO:0000313" key="4">
    <source>
        <dbReference type="EMBL" id="EXX61735.1"/>
    </source>
</evidence>
<name>A0A015J4U8_RHIIW</name>
<dbReference type="Gene3D" id="1.10.510.10">
    <property type="entry name" value="Transferase(Phosphotransferase) domain 1"/>
    <property type="match status" value="1"/>
</dbReference>
<accession>A0A015J4U8</accession>
<dbReference type="Proteomes" id="UP000022910">
    <property type="component" value="Unassembled WGS sequence"/>
</dbReference>
<evidence type="ECO:0000259" key="3">
    <source>
        <dbReference type="PROSITE" id="PS50011"/>
    </source>
</evidence>
<keyword evidence="5" id="KW-1185">Reference proteome</keyword>
<dbReference type="PROSITE" id="PS50011">
    <property type="entry name" value="PROTEIN_KINASE_DOM"/>
    <property type="match status" value="1"/>
</dbReference>
<dbReference type="GO" id="GO:0005524">
    <property type="term" value="F:ATP binding"/>
    <property type="evidence" value="ECO:0007669"/>
    <property type="project" value="UniProtKB-KW"/>
</dbReference>
<protein>
    <submittedName>
        <fullName evidence="4">Sps1p</fullName>
    </submittedName>
</protein>
<evidence type="ECO:0000313" key="5">
    <source>
        <dbReference type="Proteomes" id="UP000022910"/>
    </source>
</evidence>
<organism evidence="4 5">
    <name type="scientific">Rhizophagus irregularis (strain DAOM 197198w)</name>
    <name type="common">Glomus intraradices</name>
    <dbReference type="NCBI Taxonomy" id="1432141"/>
    <lineage>
        <taxon>Eukaryota</taxon>
        <taxon>Fungi</taxon>
        <taxon>Fungi incertae sedis</taxon>
        <taxon>Mucoromycota</taxon>
        <taxon>Glomeromycotina</taxon>
        <taxon>Glomeromycetes</taxon>
        <taxon>Glomerales</taxon>
        <taxon>Glomeraceae</taxon>
        <taxon>Rhizophagus</taxon>
    </lineage>
</organism>
<dbReference type="PANTHER" id="PTHR44329:SF298">
    <property type="entry name" value="MIXED LINEAGE KINASE DOMAIN-LIKE PROTEIN"/>
    <property type="match status" value="1"/>
</dbReference>
<gene>
    <name evidence="4" type="ORF">RirG_168420</name>
</gene>
<reference evidence="4 5" key="1">
    <citation type="submission" date="2014-02" db="EMBL/GenBank/DDBJ databases">
        <title>Single nucleus genome sequencing reveals high similarity among nuclei of an endomycorrhizal fungus.</title>
        <authorList>
            <person name="Lin K."/>
            <person name="Geurts R."/>
            <person name="Zhang Z."/>
            <person name="Limpens E."/>
            <person name="Saunders D.G."/>
            <person name="Mu D."/>
            <person name="Pang E."/>
            <person name="Cao H."/>
            <person name="Cha H."/>
            <person name="Lin T."/>
            <person name="Zhou Q."/>
            <person name="Shang Y."/>
            <person name="Li Y."/>
            <person name="Ivanov S."/>
            <person name="Sharma T."/>
            <person name="Velzen R.V."/>
            <person name="Ruijter N.D."/>
            <person name="Aanen D.K."/>
            <person name="Win J."/>
            <person name="Kamoun S."/>
            <person name="Bisseling T."/>
            <person name="Huang S."/>
        </authorList>
    </citation>
    <scope>NUCLEOTIDE SEQUENCE [LARGE SCALE GENOMIC DNA]</scope>
    <source>
        <strain evidence="5">DAOM197198w</strain>
    </source>
</reference>